<reference evidence="2 3" key="1">
    <citation type="submission" date="2016-07" db="EMBL/GenBank/DDBJ databases">
        <title>Pervasive Adenine N6-methylation of Active Genes in Fungi.</title>
        <authorList>
            <consortium name="DOE Joint Genome Institute"/>
            <person name="Mondo S.J."/>
            <person name="Dannebaum R.O."/>
            <person name="Kuo R.C."/>
            <person name="Labutti K."/>
            <person name="Haridas S."/>
            <person name="Kuo A."/>
            <person name="Salamov A."/>
            <person name="Ahrendt S.R."/>
            <person name="Lipzen A."/>
            <person name="Sullivan W."/>
            <person name="Andreopoulos W.B."/>
            <person name="Clum A."/>
            <person name="Lindquist E."/>
            <person name="Daum C."/>
            <person name="Ramamoorthy G.K."/>
            <person name="Gryganskyi A."/>
            <person name="Culley D."/>
            <person name="Magnuson J.K."/>
            <person name="James T.Y."/>
            <person name="O'Malley M.A."/>
            <person name="Stajich J.E."/>
            <person name="Spatafora J.W."/>
            <person name="Visel A."/>
            <person name="Grigoriev I.V."/>
        </authorList>
    </citation>
    <scope>NUCLEOTIDE SEQUENCE [LARGE SCALE GENOMIC DNA]</scope>
    <source>
        <strain evidence="2 3">62-1032</strain>
    </source>
</reference>
<dbReference type="OrthoDB" id="3257538at2759"/>
<protein>
    <recommendedName>
        <fullName evidence="4">HotDog domain-containing protein</fullName>
    </recommendedName>
</protein>
<feature type="region of interest" description="Disordered" evidence="1">
    <location>
        <begin position="136"/>
        <end position="162"/>
    </location>
</feature>
<dbReference type="STRING" id="106004.A0A1Y2D4H2"/>
<dbReference type="PANTHER" id="PTHR28152">
    <property type="entry name" value="HYDROXYACYL-THIOESTER DEHYDRATASE TYPE 2, MITOCHONDRIAL"/>
    <property type="match status" value="1"/>
</dbReference>
<dbReference type="SUPFAM" id="SSF54637">
    <property type="entry name" value="Thioesterase/thiol ester dehydrase-isomerase"/>
    <property type="match status" value="1"/>
</dbReference>
<evidence type="ECO:0000313" key="2">
    <source>
        <dbReference type="EMBL" id="ORY54162.1"/>
    </source>
</evidence>
<sequence>MCRLSYQRWSYQKMDWQRIGDEEGFYRDALPPGWTLIFFPPSLARTSQLTPLDATERTAHHPAAGTGLEERMWVGGSFTFPRDASPLEIGQEISSEATIDSVKERTGKDGRLGWYIEQRRDIRALGATKPSVIETRTHLYRPSLPSRPSSSPAPSKPRRAGAQEDRRADFSFSFLPTAPHLLRFSALTFNTHRIHWDETYCREIEHREGLIVHGPLTALMLLTRFHHALPEGMKVESFTYRATAPLVVDRRIEFKGRWDDAHKMCDLWVEGEDGTVYMRGVGTAVAAPES</sequence>
<dbReference type="GO" id="GO:0019171">
    <property type="term" value="F:(3R)-hydroxyacyl-[acyl-carrier-protein] dehydratase activity"/>
    <property type="evidence" value="ECO:0007669"/>
    <property type="project" value="TreeGrafter"/>
</dbReference>
<accession>A0A1Y2D4H2</accession>
<dbReference type="EMBL" id="MCGR01000100">
    <property type="protein sequence ID" value="ORY54162.1"/>
    <property type="molecule type" value="Genomic_DNA"/>
</dbReference>
<dbReference type="InterPro" id="IPR029069">
    <property type="entry name" value="HotDog_dom_sf"/>
</dbReference>
<evidence type="ECO:0000313" key="3">
    <source>
        <dbReference type="Proteomes" id="UP000193467"/>
    </source>
</evidence>
<dbReference type="PANTHER" id="PTHR28152:SF1">
    <property type="entry name" value="HYDROXYACYL-THIOESTER DEHYDRATASE TYPE 2, MITOCHONDRIAL"/>
    <property type="match status" value="1"/>
</dbReference>
<dbReference type="InParanoid" id="A0A1Y2D4H2"/>
<proteinExistence type="predicted"/>
<gene>
    <name evidence="2" type="ORF">BCR35DRAFT_335846</name>
</gene>
<organism evidence="2 3">
    <name type="scientific">Leucosporidium creatinivorum</name>
    <dbReference type="NCBI Taxonomy" id="106004"/>
    <lineage>
        <taxon>Eukaryota</taxon>
        <taxon>Fungi</taxon>
        <taxon>Dikarya</taxon>
        <taxon>Basidiomycota</taxon>
        <taxon>Pucciniomycotina</taxon>
        <taxon>Microbotryomycetes</taxon>
        <taxon>Leucosporidiales</taxon>
        <taxon>Leucosporidium</taxon>
    </lineage>
</organism>
<keyword evidence="3" id="KW-1185">Reference proteome</keyword>
<dbReference type="InterPro" id="IPR052741">
    <property type="entry name" value="Mitochondrial_HTD2"/>
</dbReference>
<feature type="compositionally biased region" description="Low complexity" evidence="1">
    <location>
        <begin position="141"/>
        <end position="153"/>
    </location>
</feature>
<evidence type="ECO:0008006" key="4">
    <source>
        <dbReference type="Google" id="ProtNLM"/>
    </source>
</evidence>
<dbReference type="Proteomes" id="UP000193467">
    <property type="component" value="Unassembled WGS sequence"/>
</dbReference>
<name>A0A1Y2D4H2_9BASI</name>
<dbReference type="AlphaFoldDB" id="A0A1Y2D4H2"/>
<comment type="caution">
    <text evidence="2">The sequence shown here is derived from an EMBL/GenBank/DDBJ whole genome shotgun (WGS) entry which is preliminary data.</text>
</comment>
<evidence type="ECO:0000256" key="1">
    <source>
        <dbReference type="SAM" id="MobiDB-lite"/>
    </source>
</evidence>
<dbReference type="Gene3D" id="3.10.129.10">
    <property type="entry name" value="Hotdog Thioesterase"/>
    <property type="match status" value="1"/>
</dbReference>
<dbReference type="GO" id="GO:0005739">
    <property type="term" value="C:mitochondrion"/>
    <property type="evidence" value="ECO:0007669"/>
    <property type="project" value="TreeGrafter"/>
</dbReference>